<keyword evidence="3" id="KW-1185">Reference proteome</keyword>
<reference evidence="2 3" key="1">
    <citation type="journal article" date="2019" name="Sci. Rep.">
        <title>Orb-weaving spider Araneus ventricosus genome elucidates the spidroin gene catalogue.</title>
        <authorList>
            <person name="Kono N."/>
            <person name="Nakamura H."/>
            <person name="Ohtoshi R."/>
            <person name="Moran D.A.P."/>
            <person name="Shinohara A."/>
            <person name="Yoshida Y."/>
            <person name="Fujiwara M."/>
            <person name="Mori M."/>
            <person name="Tomita M."/>
            <person name="Arakawa K."/>
        </authorList>
    </citation>
    <scope>NUCLEOTIDE SEQUENCE [LARGE SCALE GENOMIC DNA]</scope>
</reference>
<feature type="region of interest" description="Disordered" evidence="1">
    <location>
        <begin position="68"/>
        <end position="102"/>
    </location>
</feature>
<proteinExistence type="predicted"/>
<evidence type="ECO:0000313" key="2">
    <source>
        <dbReference type="EMBL" id="GBN89650.1"/>
    </source>
</evidence>
<sequence length="181" mass="21032">MTLHCPGTDVTSRSDNPIIERKNWSRWPSCLLRCYWLQSFSEKGRFPSDESGLRHRLHLTLHRQKEVGVSRSCTPIQDSPQERSSDQGVSRREKRAISRRNPLSTGGGTYVIATSFVDRDWSVSRFGHGTKHGIPRFRALSQIRHLVNCTPEAKRTSHPLPNPRFMKVNIQTETRYDFYFY</sequence>
<comment type="caution">
    <text evidence="2">The sequence shown here is derived from an EMBL/GenBank/DDBJ whole genome shotgun (WGS) entry which is preliminary data.</text>
</comment>
<evidence type="ECO:0000313" key="3">
    <source>
        <dbReference type="Proteomes" id="UP000499080"/>
    </source>
</evidence>
<name>A0A4Y2SQB1_ARAVE</name>
<dbReference type="AlphaFoldDB" id="A0A4Y2SQB1"/>
<feature type="compositionally biased region" description="Basic and acidic residues" evidence="1">
    <location>
        <begin position="80"/>
        <end position="91"/>
    </location>
</feature>
<dbReference type="EMBL" id="BGPR01022901">
    <property type="protein sequence ID" value="GBN89650.1"/>
    <property type="molecule type" value="Genomic_DNA"/>
</dbReference>
<gene>
    <name evidence="2" type="ORF">AVEN_156037_1</name>
</gene>
<accession>A0A4Y2SQB1</accession>
<organism evidence="2 3">
    <name type="scientific">Araneus ventricosus</name>
    <name type="common">Orbweaver spider</name>
    <name type="synonym">Epeira ventricosa</name>
    <dbReference type="NCBI Taxonomy" id="182803"/>
    <lineage>
        <taxon>Eukaryota</taxon>
        <taxon>Metazoa</taxon>
        <taxon>Ecdysozoa</taxon>
        <taxon>Arthropoda</taxon>
        <taxon>Chelicerata</taxon>
        <taxon>Arachnida</taxon>
        <taxon>Araneae</taxon>
        <taxon>Araneomorphae</taxon>
        <taxon>Entelegynae</taxon>
        <taxon>Araneoidea</taxon>
        <taxon>Araneidae</taxon>
        <taxon>Araneus</taxon>
    </lineage>
</organism>
<evidence type="ECO:0000256" key="1">
    <source>
        <dbReference type="SAM" id="MobiDB-lite"/>
    </source>
</evidence>
<protein>
    <submittedName>
        <fullName evidence="2">Uncharacterized protein</fullName>
    </submittedName>
</protein>
<dbReference type="Proteomes" id="UP000499080">
    <property type="component" value="Unassembled WGS sequence"/>
</dbReference>